<accession>A0A1X7V9X1</accession>
<reference evidence="2" key="1">
    <citation type="submission" date="2017-05" db="UniProtKB">
        <authorList>
            <consortium name="EnsemblMetazoa"/>
        </authorList>
    </citation>
    <scope>IDENTIFICATION</scope>
</reference>
<dbReference type="EnsemblMetazoa" id="Aqu2.1.36788_001">
    <property type="protein sequence ID" value="Aqu2.1.36788_001"/>
    <property type="gene ID" value="Aqu2.1.36788"/>
</dbReference>
<dbReference type="PANTHER" id="PTHR46564:SF1">
    <property type="entry name" value="TRANSPOSASE"/>
    <property type="match status" value="1"/>
</dbReference>
<dbReference type="InterPro" id="IPR036397">
    <property type="entry name" value="RNaseH_sf"/>
</dbReference>
<evidence type="ECO:0000259" key="1">
    <source>
        <dbReference type="Pfam" id="PF13358"/>
    </source>
</evidence>
<proteinExistence type="predicted"/>
<dbReference type="OMA" id="AHYRRIV"/>
<feature type="domain" description="Tc1-like transposase DDE" evidence="1">
    <location>
        <begin position="29"/>
        <end position="163"/>
    </location>
</feature>
<dbReference type="AlphaFoldDB" id="A0A1X7V9X1"/>
<dbReference type="OrthoDB" id="5980266at2759"/>
<dbReference type="InterPro" id="IPR038717">
    <property type="entry name" value="Tc1-like_DDE_dom"/>
</dbReference>
<dbReference type="Pfam" id="PF13358">
    <property type="entry name" value="DDE_3"/>
    <property type="match status" value="1"/>
</dbReference>
<organism evidence="2">
    <name type="scientific">Amphimedon queenslandica</name>
    <name type="common">Sponge</name>
    <dbReference type="NCBI Taxonomy" id="400682"/>
    <lineage>
        <taxon>Eukaryota</taxon>
        <taxon>Metazoa</taxon>
        <taxon>Porifera</taxon>
        <taxon>Demospongiae</taxon>
        <taxon>Heteroscleromorpha</taxon>
        <taxon>Haplosclerida</taxon>
        <taxon>Niphatidae</taxon>
        <taxon>Amphimedon</taxon>
    </lineage>
</organism>
<dbReference type="PANTHER" id="PTHR46564">
    <property type="entry name" value="TRANSPOSASE"/>
    <property type="match status" value="1"/>
</dbReference>
<dbReference type="GO" id="GO:0003676">
    <property type="term" value="F:nucleic acid binding"/>
    <property type="evidence" value="ECO:0007669"/>
    <property type="project" value="InterPro"/>
</dbReference>
<evidence type="ECO:0000313" key="2">
    <source>
        <dbReference type="EnsemblMetazoa" id="Aqu2.1.36788_001"/>
    </source>
</evidence>
<protein>
    <recommendedName>
        <fullName evidence="1">Tc1-like transposase DDE domain-containing protein</fullName>
    </recommendedName>
</protein>
<dbReference type="InParanoid" id="A0A1X7V9X1"/>
<sequence length="204" mass="23042">MRFVARQRNEFTRAIYAAEVALYDPGMFIFLDETGSDRRNVLRKYGYSFRGIPVVSHKLLVRGQHLSTIACISIHGLLEFETVECSVDDNTFYQFVCKKLLPLLLPFDGVNHHSIVVVMDNASVHHVDGISDLISTAGSLLINLPPPPYSPDYNPIEEAFSKFTQFLEFFFMRRSVALQGEIVLMVLCGLSFGGVVRELITTEF</sequence>
<name>A0A1X7V9X1_AMPQE</name>
<dbReference type="Gene3D" id="3.30.420.10">
    <property type="entry name" value="Ribonuclease H-like superfamily/Ribonuclease H"/>
    <property type="match status" value="1"/>
</dbReference>